<dbReference type="EMBL" id="BK032497">
    <property type="protein sequence ID" value="DAF42675.1"/>
    <property type="molecule type" value="Genomic_DNA"/>
</dbReference>
<proteinExistence type="predicted"/>
<protein>
    <submittedName>
        <fullName evidence="1">Uncharacterized protein</fullName>
    </submittedName>
</protein>
<organism evidence="1">
    <name type="scientific">Siphoviridae sp. ctHip2</name>
    <dbReference type="NCBI Taxonomy" id="2827830"/>
    <lineage>
        <taxon>Viruses</taxon>
        <taxon>Duplodnaviria</taxon>
        <taxon>Heunggongvirae</taxon>
        <taxon>Uroviricota</taxon>
        <taxon>Caudoviricetes</taxon>
    </lineage>
</organism>
<sequence length="176" mass="20608">MDFEKQKSKNFDKLMKDSKSFIVAHTEYYKPEYGVGGVSAALIIPEDYFKVENPITELDFYEIEGKHSCVTLDVYTKRGLSFEKALELYKGFSDTEFNDSLWDYYLEKAEVIAAEYDERSMWDSLYEFQKEIDKMPTKEVSIVEEAIVRLKAENLADDTQHNKDVLTLIKYITEQL</sequence>
<name>A0A8S5RW00_9CAUD</name>
<reference evidence="1" key="1">
    <citation type="journal article" date="2021" name="Proc. Natl. Acad. Sci. U.S.A.">
        <title>A Catalog of Tens of Thousands of Viruses from Human Metagenomes Reveals Hidden Associations with Chronic Diseases.</title>
        <authorList>
            <person name="Tisza M.J."/>
            <person name="Buck C.B."/>
        </authorList>
    </citation>
    <scope>NUCLEOTIDE SEQUENCE</scope>
    <source>
        <strain evidence="1">CtHip2</strain>
    </source>
</reference>
<accession>A0A8S5RW00</accession>
<evidence type="ECO:0000313" key="1">
    <source>
        <dbReference type="EMBL" id="DAF42675.1"/>
    </source>
</evidence>